<dbReference type="InterPro" id="IPR003737">
    <property type="entry name" value="GlcNAc_PI_deacetylase-related"/>
</dbReference>
<comment type="caution">
    <text evidence="1">The sequence shown here is derived from an EMBL/GenBank/DDBJ whole genome shotgun (WGS) entry which is preliminary data.</text>
</comment>
<dbReference type="Pfam" id="PF02585">
    <property type="entry name" value="PIG-L"/>
    <property type="match status" value="1"/>
</dbReference>
<evidence type="ECO:0000313" key="2">
    <source>
        <dbReference type="Proteomes" id="UP001218788"/>
    </source>
</evidence>
<proteinExistence type="predicted"/>
<dbReference type="SUPFAM" id="SSF102588">
    <property type="entry name" value="LmbE-like"/>
    <property type="match status" value="1"/>
</dbReference>
<evidence type="ECO:0000313" key="1">
    <source>
        <dbReference type="EMBL" id="MDC8830478.1"/>
    </source>
</evidence>
<organism evidence="1 2">
    <name type="scientific">Alteromonas gilva</name>
    <dbReference type="NCBI Taxonomy" id="2987522"/>
    <lineage>
        <taxon>Bacteria</taxon>
        <taxon>Pseudomonadati</taxon>
        <taxon>Pseudomonadota</taxon>
        <taxon>Gammaproteobacteria</taxon>
        <taxon>Alteromonadales</taxon>
        <taxon>Alteromonadaceae</taxon>
        <taxon>Alteromonas/Salinimonas group</taxon>
        <taxon>Alteromonas</taxon>
    </lineage>
</organism>
<sequence length="162" mass="18248">MNALHFKSVSQLGLKPAGLETYPLGEIIGPIKSVLTRIAPEIVYVPFRNDVHSDHQYVFDAVISASKTFRSPSVKQLLAYETPSETDFDLKPESGGFRPNYYNNITEHAEKKLKTCLLYESEFGQFPFPRRPEVLRALWQIRGAQAGCKAAEAFMLLKQING</sequence>
<keyword evidence="2" id="KW-1185">Reference proteome</keyword>
<accession>A0ABT5L0C7</accession>
<dbReference type="Gene3D" id="3.40.50.10320">
    <property type="entry name" value="LmbE-like"/>
    <property type="match status" value="1"/>
</dbReference>
<dbReference type="RefSeq" id="WP_273639354.1">
    <property type="nucleotide sequence ID" value="NZ_JAQQXP010000001.1"/>
</dbReference>
<dbReference type="EMBL" id="JAQQXP010000001">
    <property type="protein sequence ID" value="MDC8830478.1"/>
    <property type="molecule type" value="Genomic_DNA"/>
</dbReference>
<dbReference type="InterPro" id="IPR024078">
    <property type="entry name" value="LmbE-like_dom_sf"/>
</dbReference>
<reference evidence="1 2" key="1">
    <citation type="submission" date="2022-10" db="EMBL/GenBank/DDBJ databases">
        <title>Alteromonas sp. chi3 Genome sequencing.</title>
        <authorList>
            <person name="Park S."/>
        </authorList>
    </citation>
    <scope>NUCLEOTIDE SEQUENCE [LARGE SCALE GENOMIC DNA]</scope>
    <source>
        <strain evidence="2">chi3</strain>
    </source>
</reference>
<protein>
    <recommendedName>
        <fullName evidence="3">PIG-L family deacetylase</fullName>
    </recommendedName>
</protein>
<dbReference type="Proteomes" id="UP001218788">
    <property type="component" value="Unassembled WGS sequence"/>
</dbReference>
<name>A0ABT5L0C7_9ALTE</name>
<gene>
    <name evidence="1" type="ORF">OIK42_06830</name>
</gene>
<evidence type="ECO:0008006" key="3">
    <source>
        <dbReference type="Google" id="ProtNLM"/>
    </source>
</evidence>